<dbReference type="PANTHER" id="PTHR42718:SF42">
    <property type="entry name" value="EXPORT PROTEIN"/>
    <property type="match status" value="1"/>
</dbReference>
<evidence type="ECO:0000313" key="8">
    <source>
        <dbReference type="Proteomes" id="UP001564626"/>
    </source>
</evidence>
<dbReference type="InterPro" id="IPR036259">
    <property type="entry name" value="MFS_trans_sf"/>
</dbReference>
<organism evidence="7 8">
    <name type="scientific">Saccharopolyspora cebuensis</name>
    <dbReference type="NCBI Taxonomy" id="418759"/>
    <lineage>
        <taxon>Bacteria</taxon>
        <taxon>Bacillati</taxon>
        <taxon>Actinomycetota</taxon>
        <taxon>Actinomycetes</taxon>
        <taxon>Pseudonocardiales</taxon>
        <taxon>Pseudonocardiaceae</taxon>
        <taxon>Saccharopolyspora</taxon>
    </lineage>
</organism>
<feature type="transmembrane region" description="Helical" evidence="5">
    <location>
        <begin position="159"/>
        <end position="181"/>
    </location>
</feature>
<evidence type="ECO:0000256" key="2">
    <source>
        <dbReference type="ARBA" id="ARBA00022692"/>
    </source>
</evidence>
<feature type="transmembrane region" description="Helical" evidence="5">
    <location>
        <begin position="125"/>
        <end position="147"/>
    </location>
</feature>
<dbReference type="EMBL" id="JBGEHV010000001">
    <property type="protein sequence ID" value="MEY8037909.1"/>
    <property type="molecule type" value="Genomic_DNA"/>
</dbReference>
<evidence type="ECO:0000259" key="6">
    <source>
        <dbReference type="PROSITE" id="PS50850"/>
    </source>
</evidence>
<dbReference type="Proteomes" id="UP001564626">
    <property type="component" value="Unassembled WGS sequence"/>
</dbReference>
<keyword evidence="3 5" id="KW-1133">Transmembrane helix</keyword>
<feature type="transmembrane region" description="Helical" evidence="5">
    <location>
        <begin position="381"/>
        <end position="403"/>
    </location>
</feature>
<evidence type="ECO:0000256" key="3">
    <source>
        <dbReference type="ARBA" id="ARBA00022989"/>
    </source>
</evidence>
<feature type="transmembrane region" description="Helical" evidence="5">
    <location>
        <begin position="255"/>
        <end position="272"/>
    </location>
</feature>
<protein>
    <submittedName>
        <fullName evidence="7">MFS transporter</fullName>
    </submittedName>
</protein>
<keyword evidence="2 5" id="KW-0812">Transmembrane</keyword>
<feature type="domain" description="Major facilitator superfamily (MFS) profile" evidence="6">
    <location>
        <begin position="34"/>
        <end position="523"/>
    </location>
</feature>
<dbReference type="RefSeq" id="WP_345366101.1">
    <property type="nucleotide sequence ID" value="NZ_BAABII010000016.1"/>
</dbReference>
<feature type="transmembrane region" description="Helical" evidence="5">
    <location>
        <begin position="221"/>
        <end position="243"/>
    </location>
</feature>
<feature type="transmembrane region" description="Helical" evidence="5">
    <location>
        <begin position="99"/>
        <end position="119"/>
    </location>
</feature>
<evidence type="ECO:0000256" key="4">
    <source>
        <dbReference type="ARBA" id="ARBA00023136"/>
    </source>
</evidence>
<feature type="transmembrane region" description="Helical" evidence="5">
    <location>
        <begin position="187"/>
        <end position="209"/>
    </location>
</feature>
<feature type="transmembrane region" description="Helical" evidence="5">
    <location>
        <begin position="424"/>
        <end position="446"/>
    </location>
</feature>
<dbReference type="Gene3D" id="1.20.1250.20">
    <property type="entry name" value="MFS general substrate transporter like domains"/>
    <property type="match status" value="2"/>
</dbReference>
<feature type="transmembrane region" description="Helical" evidence="5">
    <location>
        <begin position="499"/>
        <end position="519"/>
    </location>
</feature>
<proteinExistence type="predicted"/>
<feature type="transmembrane region" description="Helical" evidence="5">
    <location>
        <begin position="35"/>
        <end position="60"/>
    </location>
</feature>
<feature type="transmembrane region" description="Helical" evidence="5">
    <location>
        <begin position="327"/>
        <end position="345"/>
    </location>
</feature>
<accession>A0ABV4C9W3</accession>
<feature type="transmembrane region" description="Helical" evidence="5">
    <location>
        <begin position="72"/>
        <end position="92"/>
    </location>
</feature>
<keyword evidence="4 5" id="KW-0472">Membrane</keyword>
<sequence length="528" mass="54808">MPSGVNAPEQLTPGEQAALDEGIDPGVYRRRWTTLLVLCLALSATMLANTSLGVALPFLAVDLGASMSEQQWFNNAYALVFAGLLFTTSAIADRYGRKAMLQAGMVLFGIVSAYVWLFVGSSAELIVARGLLGLGAAMIMPVTLSILTSVFPSSERTKAVSLWAAVSGGGTALGPVLAGLLLEVASWHSVFVINIPVVVVGVLAAIRYVPAHHGRRDETLGGIDLGGAVLSTAGITLVVYALIEAQHVGWTAPRTLLMVALGLVLVAAFVLWERRAKNPMLDVSLFTNPRFSASAVALTLVFFAMVGVFFALSQTLILVFGYSPLNASMSMLPMTVVMVAIAPLVPRLVARFGPRNTISTGLVLSAAGMAVLSTLTADSGYWHLLGGLSLTALGMCVAMAPATDQLMASVPRERAGMGSATNDVTREVGASLGVAVLGSVVGSAYAGQLADAVAGLPAEVREIVTGSLAGGVQVATQLGQAGQALLTEVTTAWMDGLQVAHWVGAGLILLAALIAWTWLPRKQAEDQG</sequence>
<gene>
    <name evidence="7" type="ORF">AB8O55_00715</name>
</gene>
<name>A0ABV4C9W3_9PSEU</name>
<dbReference type="InterPro" id="IPR005829">
    <property type="entry name" value="Sugar_transporter_CS"/>
</dbReference>
<feature type="transmembrane region" description="Helical" evidence="5">
    <location>
        <begin position="293"/>
        <end position="321"/>
    </location>
</feature>
<dbReference type="PANTHER" id="PTHR42718">
    <property type="entry name" value="MAJOR FACILITATOR SUPERFAMILY MULTIDRUG TRANSPORTER MFSC"/>
    <property type="match status" value="1"/>
</dbReference>
<feature type="transmembrane region" description="Helical" evidence="5">
    <location>
        <begin position="357"/>
        <end position="375"/>
    </location>
</feature>
<keyword evidence="8" id="KW-1185">Reference proteome</keyword>
<comment type="caution">
    <text evidence="7">The sequence shown here is derived from an EMBL/GenBank/DDBJ whole genome shotgun (WGS) entry which is preliminary data.</text>
</comment>
<dbReference type="InterPro" id="IPR011701">
    <property type="entry name" value="MFS"/>
</dbReference>
<dbReference type="CDD" id="cd17321">
    <property type="entry name" value="MFS_MMR_MDR_like"/>
    <property type="match status" value="1"/>
</dbReference>
<reference evidence="7 8" key="1">
    <citation type="submission" date="2024-08" db="EMBL/GenBank/DDBJ databases">
        <title>Genome mining of Saccharopolyspora cebuensis PGLac3 from Nigerian medicinal plant.</title>
        <authorList>
            <person name="Ezeobiora C.E."/>
            <person name="Igbokwe N.H."/>
            <person name="Amin D.H."/>
            <person name="Mendie U.E."/>
        </authorList>
    </citation>
    <scope>NUCLEOTIDE SEQUENCE [LARGE SCALE GENOMIC DNA]</scope>
    <source>
        <strain evidence="7 8">PGLac3</strain>
    </source>
</reference>
<comment type="subcellular location">
    <subcellularLocation>
        <location evidence="1">Cell membrane</location>
        <topology evidence="1">Multi-pass membrane protein</topology>
    </subcellularLocation>
</comment>
<evidence type="ECO:0000256" key="1">
    <source>
        <dbReference type="ARBA" id="ARBA00004651"/>
    </source>
</evidence>
<evidence type="ECO:0000256" key="5">
    <source>
        <dbReference type="SAM" id="Phobius"/>
    </source>
</evidence>
<dbReference type="InterPro" id="IPR020846">
    <property type="entry name" value="MFS_dom"/>
</dbReference>
<dbReference type="PROSITE" id="PS50850">
    <property type="entry name" value="MFS"/>
    <property type="match status" value="1"/>
</dbReference>
<evidence type="ECO:0000313" key="7">
    <source>
        <dbReference type="EMBL" id="MEY8037909.1"/>
    </source>
</evidence>
<dbReference type="PROSITE" id="PS00216">
    <property type="entry name" value="SUGAR_TRANSPORT_1"/>
    <property type="match status" value="1"/>
</dbReference>
<dbReference type="Pfam" id="PF07690">
    <property type="entry name" value="MFS_1"/>
    <property type="match status" value="1"/>
</dbReference>
<dbReference type="SUPFAM" id="SSF103473">
    <property type="entry name" value="MFS general substrate transporter"/>
    <property type="match status" value="1"/>
</dbReference>